<gene>
    <name evidence="1" type="ORF">C6Y40_13195</name>
</gene>
<evidence type="ECO:0000313" key="1">
    <source>
        <dbReference type="EMBL" id="PRO73057.1"/>
    </source>
</evidence>
<proteinExistence type="predicted"/>
<accession>A0A2S9V9A6</accession>
<dbReference type="Proteomes" id="UP000238949">
    <property type="component" value="Unassembled WGS sequence"/>
</dbReference>
<sequence length="367" mass="41074">MILILRNTALITLLLCISTEAMAWREYSRKQVVENYYSRKICLDNDGQFANQCISKEVKYFRGTDRNIGIRLWSKFGTSESEFDRKLAEFNITRENYLKYAYQYEKFYESDDFGDVANGTVFQGLIAEDGKTVILPAIYRSVLPLSDKAAIVTAFNQKKYLVMFNDDSPKLTEIPYSYTNWYMIYGGSNSKPVTVVFKLKAEENQLGDTYVVLDKLGGAAFTIENVTSNGNGTMAFHEYNNGTIAFPVKNADGVTFSVTVDTQTLQTFGVGPAFDTLNIGYALADYWKDNNFNHGKDISMQKVGTLGSGHGLMSGQTIYQPISEEDGSLAPLNVDGLLGLAPIFLPEIEKVRGWIPLCQDSCRLSFS</sequence>
<keyword evidence="2" id="KW-1185">Reference proteome</keyword>
<protein>
    <submittedName>
        <fullName evidence="1">Uncharacterized protein</fullName>
    </submittedName>
</protein>
<evidence type="ECO:0000313" key="2">
    <source>
        <dbReference type="Proteomes" id="UP000238949"/>
    </source>
</evidence>
<organism evidence="1 2">
    <name type="scientific">Alteromonas alba</name>
    <dbReference type="NCBI Taxonomy" id="2079529"/>
    <lineage>
        <taxon>Bacteria</taxon>
        <taxon>Pseudomonadati</taxon>
        <taxon>Pseudomonadota</taxon>
        <taxon>Gammaproteobacteria</taxon>
        <taxon>Alteromonadales</taxon>
        <taxon>Alteromonadaceae</taxon>
        <taxon>Alteromonas/Salinimonas group</taxon>
        <taxon>Alteromonas</taxon>
    </lineage>
</organism>
<comment type="caution">
    <text evidence="1">The sequence shown here is derived from an EMBL/GenBank/DDBJ whole genome shotgun (WGS) entry which is preliminary data.</text>
</comment>
<dbReference type="AlphaFoldDB" id="A0A2S9V9A6"/>
<reference evidence="2" key="1">
    <citation type="journal article" date="2020" name="Int. J. Syst. Evol. Microbiol.">
        <title>Alteromonas alba sp. nov., a marine bacterium isolated from the seawater of the West Pacific Ocean.</title>
        <authorList>
            <person name="Sun C."/>
            <person name="Wu Y.-H."/>
            <person name="Xamxidin M."/>
            <person name="Cheng H."/>
            <person name="Xu X.-W."/>
        </authorList>
    </citation>
    <scope>NUCLEOTIDE SEQUENCE [LARGE SCALE GENOMIC DNA]</scope>
    <source>
        <strain evidence="2">190</strain>
    </source>
</reference>
<dbReference type="EMBL" id="PVNP01000146">
    <property type="protein sequence ID" value="PRO73057.1"/>
    <property type="molecule type" value="Genomic_DNA"/>
</dbReference>
<name>A0A2S9V9A6_9ALTE</name>